<gene>
    <name evidence="1" type="ordered locus">SBI_02875</name>
</gene>
<dbReference type="PATRIC" id="fig|749414.3.peg.2975"/>
<name>D7C2W3_STRBB</name>
<proteinExistence type="predicted"/>
<organism evidence="1 2">
    <name type="scientific">Streptomyces bingchenggensis (strain BCW-1)</name>
    <dbReference type="NCBI Taxonomy" id="749414"/>
    <lineage>
        <taxon>Bacteria</taxon>
        <taxon>Bacillati</taxon>
        <taxon>Actinomycetota</taxon>
        <taxon>Actinomycetes</taxon>
        <taxon>Kitasatosporales</taxon>
        <taxon>Streptomycetaceae</taxon>
        <taxon>Streptomyces</taxon>
    </lineage>
</organism>
<sequence>MRASTLITIRSVDSLGIRIGDRLRIGARYYPVIDLRACGFTDHRSVILDGHPPVLLKRRDFRTVRRSVVVDAPGRRRC</sequence>
<dbReference type="KEGG" id="sbh:SBI_02875"/>
<evidence type="ECO:0000313" key="2">
    <source>
        <dbReference type="Proteomes" id="UP000000377"/>
    </source>
</evidence>
<dbReference type="AlphaFoldDB" id="D7C2W3"/>
<evidence type="ECO:0000313" key="1">
    <source>
        <dbReference type="EMBL" id="ADI05996.1"/>
    </source>
</evidence>
<protein>
    <submittedName>
        <fullName evidence="1">Uncharacterized protein</fullName>
    </submittedName>
</protein>
<dbReference type="EMBL" id="CP002047">
    <property type="protein sequence ID" value="ADI05996.1"/>
    <property type="molecule type" value="Genomic_DNA"/>
</dbReference>
<keyword evidence="2" id="KW-1185">Reference proteome</keyword>
<reference evidence="1 2" key="1">
    <citation type="journal article" date="2010" name="J. Bacteriol.">
        <title>Genome sequence of the milbemycin-producing bacterium Streptomyces bingchenggensis.</title>
        <authorList>
            <person name="Wang X.J."/>
            <person name="Yan Y.J."/>
            <person name="Zhang B."/>
            <person name="An J."/>
            <person name="Wang J.J."/>
            <person name="Tian J."/>
            <person name="Jiang L."/>
            <person name="Chen Y.H."/>
            <person name="Huang S.X."/>
            <person name="Yin M."/>
            <person name="Zhang J."/>
            <person name="Gao A.L."/>
            <person name="Liu C.X."/>
            <person name="Zhu Z.X."/>
            <person name="Xiang W.S."/>
        </authorList>
    </citation>
    <scope>NUCLEOTIDE SEQUENCE [LARGE SCALE GENOMIC DNA]</scope>
    <source>
        <strain evidence="1 2">BCW-1</strain>
    </source>
</reference>
<dbReference type="RefSeq" id="WP_014175473.1">
    <property type="nucleotide sequence ID" value="NC_016582.1"/>
</dbReference>
<dbReference type="STRING" id="749414.SBI_02875"/>
<dbReference type="HOGENOM" id="CLU_2620397_0_0_11"/>
<dbReference type="Proteomes" id="UP000000377">
    <property type="component" value="Chromosome"/>
</dbReference>
<accession>D7C2W3</accession>